<reference evidence="3 4" key="1">
    <citation type="journal article" date="2021" name="Commun. Biol.">
        <title>The genome of Shorea leprosula (Dipterocarpaceae) highlights the ecological relevance of drought in aseasonal tropical rainforests.</title>
        <authorList>
            <person name="Ng K.K.S."/>
            <person name="Kobayashi M.J."/>
            <person name="Fawcett J.A."/>
            <person name="Hatakeyama M."/>
            <person name="Paape T."/>
            <person name="Ng C.H."/>
            <person name="Ang C.C."/>
            <person name="Tnah L.H."/>
            <person name="Lee C.T."/>
            <person name="Nishiyama T."/>
            <person name="Sese J."/>
            <person name="O'Brien M.J."/>
            <person name="Copetti D."/>
            <person name="Mohd Noor M.I."/>
            <person name="Ong R.C."/>
            <person name="Putra M."/>
            <person name="Sireger I.Z."/>
            <person name="Indrioko S."/>
            <person name="Kosugi Y."/>
            <person name="Izuno A."/>
            <person name="Isagi Y."/>
            <person name="Lee S.L."/>
            <person name="Shimizu K.K."/>
        </authorList>
    </citation>
    <scope>NUCLEOTIDE SEQUENCE [LARGE SCALE GENOMIC DNA]</scope>
    <source>
        <strain evidence="3">214</strain>
    </source>
</reference>
<dbReference type="Proteomes" id="UP001054252">
    <property type="component" value="Unassembled WGS sequence"/>
</dbReference>
<dbReference type="Pfam" id="PF01585">
    <property type="entry name" value="G-patch"/>
    <property type="match status" value="1"/>
</dbReference>
<dbReference type="CDD" id="cd00303">
    <property type="entry name" value="retropepsin_like"/>
    <property type="match status" value="1"/>
</dbReference>
<proteinExistence type="predicted"/>
<evidence type="ECO:0000313" key="3">
    <source>
        <dbReference type="EMBL" id="GKU89650.1"/>
    </source>
</evidence>
<dbReference type="AlphaFoldDB" id="A0AAV5HXB5"/>
<protein>
    <recommendedName>
        <fullName evidence="2">G-patch domain-containing protein</fullName>
    </recommendedName>
</protein>
<dbReference type="EMBL" id="BPVZ01000003">
    <property type="protein sequence ID" value="GKU89650.1"/>
    <property type="molecule type" value="Genomic_DNA"/>
</dbReference>
<dbReference type="InterPro" id="IPR021109">
    <property type="entry name" value="Peptidase_aspartic_dom_sf"/>
</dbReference>
<dbReference type="PANTHER" id="PTHR32108:SF9">
    <property type="entry name" value="REVERSE TRANSCRIPTASE RNASE H-LIKE DOMAIN-CONTAINING PROTEIN"/>
    <property type="match status" value="1"/>
</dbReference>
<dbReference type="Gene3D" id="2.40.70.10">
    <property type="entry name" value="Acid Proteases"/>
    <property type="match status" value="1"/>
</dbReference>
<evidence type="ECO:0000256" key="1">
    <source>
        <dbReference type="SAM" id="MobiDB-lite"/>
    </source>
</evidence>
<comment type="caution">
    <text evidence="3">The sequence shown here is derived from an EMBL/GenBank/DDBJ whole genome shotgun (WGS) entry which is preliminary data.</text>
</comment>
<name>A0AAV5HXB5_9ROSI</name>
<dbReference type="InterPro" id="IPR000467">
    <property type="entry name" value="G_patch_dom"/>
</dbReference>
<dbReference type="PANTHER" id="PTHR32108">
    <property type="entry name" value="DNA-DIRECTED RNA POLYMERASE SUBUNIT ALPHA"/>
    <property type="match status" value="1"/>
</dbReference>
<feature type="region of interest" description="Disordered" evidence="1">
    <location>
        <begin position="1"/>
        <end position="21"/>
    </location>
</feature>
<accession>A0AAV5HXB5</accession>
<organism evidence="3 4">
    <name type="scientific">Rubroshorea leprosula</name>
    <dbReference type="NCBI Taxonomy" id="152421"/>
    <lineage>
        <taxon>Eukaryota</taxon>
        <taxon>Viridiplantae</taxon>
        <taxon>Streptophyta</taxon>
        <taxon>Embryophyta</taxon>
        <taxon>Tracheophyta</taxon>
        <taxon>Spermatophyta</taxon>
        <taxon>Magnoliopsida</taxon>
        <taxon>eudicotyledons</taxon>
        <taxon>Gunneridae</taxon>
        <taxon>Pentapetalae</taxon>
        <taxon>rosids</taxon>
        <taxon>malvids</taxon>
        <taxon>Malvales</taxon>
        <taxon>Dipterocarpaceae</taxon>
        <taxon>Rubroshorea</taxon>
    </lineage>
</organism>
<gene>
    <name evidence="3" type="ORF">SLEP1_g3764</name>
</gene>
<feature type="domain" description="G-patch" evidence="2">
    <location>
        <begin position="604"/>
        <end position="650"/>
    </location>
</feature>
<evidence type="ECO:0000313" key="4">
    <source>
        <dbReference type="Proteomes" id="UP001054252"/>
    </source>
</evidence>
<keyword evidence="4" id="KW-1185">Reference proteome</keyword>
<evidence type="ECO:0000259" key="2">
    <source>
        <dbReference type="PROSITE" id="PS50174"/>
    </source>
</evidence>
<dbReference type="PROSITE" id="PS50174">
    <property type="entry name" value="G_PATCH"/>
    <property type="match status" value="1"/>
</dbReference>
<dbReference type="SMART" id="SM00443">
    <property type="entry name" value="G_patch"/>
    <property type="match status" value="1"/>
</dbReference>
<sequence length="818" mass="92616">MGSSRSTSKRFSPKGNKEDEEALSHIFTSHAKPVYNVQFPPANQPRQFTKLPIPYGEVLKQLVEVGLIKTLQVNPIQPPYPYWYDAQASCEYHNVASHGTENCATLKHRIQDLIDEDKLQLDVKEAKGVPNITQNPLPPHDAGTMNMITFNGVEKPMLEDTGSWSLDELFSILIEYDIIQPIAQRSLNVLPMITDDAMICLYHSNMKGHTLQNCGDLQRKIMKLQRMGSLKFMFALELEKFIAPVTEEYFTKERPYILQDTIEAQVISQNSQQPYALKTSLSKSLIGKTSSVANSHFPYSWSVLCASPEVEELRKATLKSKDIRIEEMLVESPKKVVLENEVAEFLNILRKSEYSIIEQLNKTPAKISVLELMLSSEVHLDTLLKVLKKAHVPKNIDTQKFGTVVGAILAPNYINFTDDEIPDEGNGHTKALHISVQCKMMNVPHVLIDNGSALNVIPIIVLRQLKVDESHINQCNIVVRAFDGTKRNVVGRIELPMEIGPVTFDVDFFAMDISLAFNMLLGRPWIHVAEAIPSTLHKKVKYIVNGVLVMVNGEEENVIRKATTIPYLGIDLGTYESFYHSMECGAASYIHSKFKGKWAEMAKPAKVAAKIMLSCHYQLGEGLGLNGQGILEPIEVIQAWCTFGLGYKSKKEDWQRIHAIKAEKRLARLQGKDPRDEPISVLHIRVTFPRPIEILCPSLDGYVVKHMDVLYVDPEGTIFTNRLLEIRECSKQAKFEEVVVEDITDEVCSDDEEDNFGFNNLFRPANMTNPEERWRRTLAEKAFMEKHPNFHLVHHVKTPMGSHESVLLETVKEESLYD</sequence>
<dbReference type="GO" id="GO:0003676">
    <property type="term" value="F:nucleic acid binding"/>
    <property type="evidence" value="ECO:0007669"/>
    <property type="project" value="InterPro"/>
</dbReference>